<organism evidence="2 3">
    <name type="scientific">Arcicella rigui</name>
    <dbReference type="NCBI Taxonomy" id="797020"/>
    <lineage>
        <taxon>Bacteria</taxon>
        <taxon>Pseudomonadati</taxon>
        <taxon>Bacteroidota</taxon>
        <taxon>Cytophagia</taxon>
        <taxon>Cytophagales</taxon>
        <taxon>Flectobacillaceae</taxon>
        <taxon>Arcicella</taxon>
    </lineage>
</organism>
<dbReference type="EMBL" id="JAYFUM010000027">
    <property type="protein sequence ID" value="MEA5141417.1"/>
    <property type="molecule type" value="Genomic_DNA"/>
</dbReference>
<dbReference type="Proteomes" id="UP001302949">
    <property type="component" value="Unassembled WGS sequence"/>
</dbReference>
<feature type="signal peptide" evidence="1">
    <location>
        <begin position="1"/>
        <end position="20"/>
    </location>
</feature>
<sequence length="271" mass="30217">MRRFILFFILSSFVSFGVSAQKADSLKFITIRPTASVLNYDWFEKSIVGEIGLQLKIQASPKTNITFGTGLFKSLSTSQKNAVEAASLSNVFDKQFNVGNANLLPNYPQKRYNGGFFNVDVGVPFKLKDSTNWVLEPFLGIEGKFWNRTSEYGTEGNPLTVQEKYKFLSPTFGAKVNYTTKSKVKLTLRISASYPVLSKIKLDEKNLNMPNAELDLKKQLSPSIEIGARIKKLTIKLRYERINIGASDSLRGFSTPSSKANVSGVSIGYDF</sequence>
<comment type="caution">
    <text evidence="2">The sequence shown here is derived from an EMBL/GenBank/DDBJ whole genome shotgun (WGS) entry which is preliminary data.</text>
</comment>
<evidence type="ECO:0008006" key="4">
    <source>
        <dbReference type="Google" id="ProtNLM"/>
    </source>
</evidence>
<gene>
    <name evidence="2" type="ORF">VB248_19840</name>
</gene>
<proteinExistence type="predicted"/>
<keyword evidence="3" id="KW-1185">Reference proteome</keyword>
<reference evidence="2 3" key="1">
    <citation type="submission" date="2023-12" db="EMBL/GenBank/DDBJ databases">
        <title>Novel species of the genus Arcicella isolated from rivers.</title>
        <authorList>
            <person name="Lu H."/>
        </authorList>
    </citation>
    <scope>NUCLEOTIDE SEQUENCE [LARGE SCALE GENOMIC DNA]</scope>
    <source>
        <strain evidence="2 3">KCTC 23307</strain>
    </source>
</reference>
<protein>
    <recommendedName>
        <fullName evidence="4">Outer membrane protein beta-barrel domain-containing protein</fullName>
    </recommendedName>
</protein>
<accession>A0ABU5QFU4</accession>
<evidence type="ECO:0000256" key="1">
    <source>
        <dbReference type="SAM" id="SignalP"/>
    </source>
</evidence>
<name>A0ABU5QFU4_9BACT</name>
<dbReference type="RefSeq" id="WP_323298574.1">
    <property type="nucleotide sequence ID" value="NZ_JAYFUM010000027.1"/>
</dbReference>
<evidence type="ECO:0000313" key="3">
    <source>
        <dbReference type="Proteomes" id="UP001302949"/>
    </source>
</evidence>
<keyword evidence="1" id="KW-0732">Signal</keyword>
<evidence type="ECO:0000313" key="2">
    <source>
        <dbReference type="EMBL" id="MEA5141417.1"/>
    </source>
</evidence>
<feature type="chain" id="PRO_5045293086" description="Outer membrane protein beta-barrel domain-containing protein" evidence="1">
    <location>
        <begin position="21"/>
        <end position="271"/>
    </location>
</feature>